<dbReference type="AlphaFoldDB" id="A0A420YCX3"/>
<gene>
    <name evidence="1" type="ORF">DL546_004080</name>
</gene>
<accession>A0A420YCX3</accession>
<dbReference type="Proteomes" id="UP000275385">
    <property type="component" value="Unassembled WGS sequence"/>
</dbReference>
<comment type="caution">
    <text evidence="1">The sequence shown here is derived from an EMBL/GenBank/DDBJ whole genome shotgun (WGS) entry which is preliminary data.</text>
</comment>
<evidence type="ECO:0000313" key="1">
    <source>
        <dbReference type="EMBL" id="RKU45657.1"/>
    </source>
</evidence>
<reference evidence="1 2" key="1">
    <citation type="submission" date="2018-08" db="EMBL/GenBank/DDBJ databases">
        <title>Draft genome of the lignicolous fungus Coniochaeta pulveracea.</title>
        <authorList>
            <person name="Borstlap C.J."/>
            <person name="De Witt R.N."/>
            <person name="Botha A."/>
            <person name="Volschenk H."/>
        </authorList>
    </citation>
    <scope>NUCLEOTIDE SEQUENCE [LARGE SCALE GENOMIC DNA]</scope>
    <source>
        <strain evidence="1 2">CAB683</strain>
    </source>
</reference>
<organism evidence="1 2">
    <name type="scientific">Coniochaeta pulveracea</name>
    <dbReference type="NCBI Taxonomy" id="177199"/>
    <lineage>
        <taxon>Eukaryota</taxon>
        <taxon>Fungi</taxon>
        <taxon>Dikarya</taxon>
        <taxon>Ascomycota</taxon>
        <taxon>Pezizomycotina</taxon>
        <taxon>Sordariomycetes</taxon>
        <taxon>Sordariomycetidae</taxon>
        <taxon>Coniochaetales</taxon>
        <taxon>Coniochaetaceae</taxon>
        <taxon>Coniochaeta</taxon>
    </lineage>
</organism>
<name>A0A420YCX3_9PEZI</name>
<sequence>MGSFTVPNLLTCSHWSLVISHAIAIPGRTRNRPASTCFSGPHLLQLTESCPKTIALPTAPFYQVDKLFEVSIILEQQPELPPRCRHWESLPDWTHKLES</sequence>
<protein>
    <submittedName>
        <fullName evidence="1">Uncharacterized protein</fullName>
    </submittedName>
</protein>
<dbReference type="EMBL" id="QVQW01000019">
    <property type="protein sequence ID" value="RKU45657.1"/>
    <property type="molecule type" value="Genomic_DNA"/>
</dbReference>
<evidence type="ECO:0000313" key="2">
    <source>
        <dbReference type="Proteomes" id="UP000275385"/>
    </source>
</evidence>
<keyword evidence="2" id="KW-1185">Reference proteome</keyword>
<proteinExistence type="predicted"/>